<dbReference type="GO" id="GO:0046983">
    <property type="term" value="F:protein dimerization activity"/>
    <property type="evidence" value="ECO:0007669"/>
    <property type="project" value="InterPro"/>
</dbReference>
<dbReference type="PANTHER" id="PTHR46289:SF14">
    <property type="entry name" value="DUF4371 DOMAIN-CONTAINING PROTEIN"/>
    <property type="match status" value="1"/>
</dbReference>
<dbReference type="AlphaFoldDB" id="A0AAU9TSD0"/>
<sequence length="165" mass="18752">MVEKWAIHQLIERFTKHRKVISALSGVLPSNFAAGCDIEEAFRMYSAVLPEKSISVVKAELEVWKAALILISPILKSALECLDNCDQKLYPNIYTLLEILATLPVSTATSERTFSSLRRLKNYSRNTTSKNRLNSLALMNIHYGIEIDANEVVDIFKKKNRRLIL</sequence>
<dbReference type="InterPro" id="IPR052958">
    <property type="entry name" value="IFN-induced_PKR_regulator"/>
</dbReference>
<evidence type="ECO:0000313" key="3">
    <source>
        <dbReference type="Proteomes" id="UP001153954"/>
    </source>
</evidence>
<keyword evidence="3" id="KW-1185">Reference proteome</keyword>
<dbReference type="InterPro" id="IPR012337">
    <property type="entry name" value="RNaseH-like_sf"/>
</dbReference>
<dbReference type="EMBL" id="CAKOGL010000007">
    <property type="protein sequence ID" value="CAH2088787.1"/>
    <property type="molecule type" value="Genomic_DNA"/>
</dbReference>
<comment type="caution">
    <text evidence="2">The sequence shown here is derived from an EMBL/GenBank/DDBJ whole genome shotgun (WGS) entry which is preliminary data.</text>
</comment>
<reference evidence="2" key="1">
    <citation type="submission" date="2022-03" db="EMBL/GenBank/DDBJ databases">
        <authorList>
            <person name="Tunstrom K."/>
        </authorList>
    </citation>
    <scope>NUCLEOTIDE SEQUENCE</scope>
</reference>
<dbReference type="Pfam" id="PF05699">
    <property type="entry name" value="Dimer_Tnp_hAT"/>
    <property type="match status" value="1"/>
</dbReference>
<evidence type="ECO:0000259" key="1">
    <source>
        <dbReference type="Pfam" id="PF05699"/>
    </source>
</evidence>
<protein>
    <recommendedName>
        <fullName evidence="1">HAT C-terminal dimerisation domain-containing protein</fullName>
    </recommendedName>
</protein>
<dbReference type="Proteomes" id="UP001153954">
    <property type="component" value="Unassembled WGS sequence"/>
</dbReference>
<evidence type="ECO:0000313" key="2">
    <source>
        <dbReference type="EMBL" id="CAH2088787.1"/>
    </source>
</evidence>
<name>A0AAU9TSD0_EUPED</name>
<accession>A0AAU9TSD0</accession>
<dbReference type="PANTHER" id="PTHR46289">
    <property type="entry name" value="52 KDA REPRESSOR OF THE INHIBITOR OF THE PROTEIN KINASE-LIKE PROTEIN-RELATED"/>
    <property type="match status" value="1"/>
</dbReference>
<gene>
    <name evidence="2" type="ORF">EEDITHA_LOCUS4918</name>
</gene>
<dbReference type="SUPFAM" id="SSF53098">
    <property type="entry name" value="Ribonuclease H-like"/>
    <property type="match status" value="1"/>
</dbReference>
<organism evidence="2 3">
    <name type="scientific">Euphydryas editha</name>
    <name type="common">Edith's checkerspot</name>
    <dbReference type="NCBI Taxonomy" id="104508"/>
    <lineage>
        <taxon>Eukaryota</taxon>
        <taxon>Metazoa</taxon>
        <taxon>Ecdysozoa</taxon>
        <taxon>Arthropoda</taxon>
        <taxon>Hexapoda</taxon>
        <taxon>Insecta</taxon>
        <taxon>Pterygota</taxon>
        <taxon>Neoptera</taxon>
        <taxon>Endopterygota</taxon>
        <taxon>Lepidoptera</taxon>
        <taxon>Glossata</taxon>
        <taxon>Ditrysia</taxon>
        <taxon>Papilionoidea</taxon>
        <taxon>Nymphalidae</taxon>
        <taxon>Nymphalinae</taxon>
        <taxon>Euphydryas</taxon>
    </lineage>
</organism>
<proteinExistence type="predicted"/>
<feature type="domain" description="HAT C-terminal dimerisation" evidence="1">
    <location>
        <begin position="85"/>
        <end position="143"/>
    </location>
</feature>
<dbReference type="InterPro" id="IPR008906">
    <property type="entry name" value="HATC_C_dom"/>
</dbReference>